<dbReference type="GO" id="GO:0008758">
    <property type="term" value="F:UDP-2,3-diacylglucosamine hydrolase activity"/>
    <property type="evidence" value="ECO:0007669"/>
    <property type="project" value="TreeGrafter"/>
</dbReference>
<dbReference type="GeneID" id="301130353"/>
<dbReference type="Proteomes" id="UP000198915">
    <property type="component" value="Unassembled WGS sequence"/>
</dbReference>
<dbReference type="PANTHER" id="PTHR31302">
    <property type="entry name" value="TRANSMEMBRANE PROTEIN WITH METALLOPHOSPHOESTERASE DOMAIN-RELATED"/>
    <property type="match status" value="1"/>
</dbReference>
<dbReference type="InterPro" id="IPR029052">
    <property type="entry name" value="Metallo-depent_PP-like"/>
</dbReference>
<evidence type="ECO:0000313" key="4">
    <source>
        <dbReference type="EMBL" id="SFJ72587.1"/>
    </source>
</evidence>
<reference evidence="5" key="1">
    <citation type="submission" date="2016-10" db="EMBL/GenBank/DDBJ databases">
        <authorList>
            <person name="Varghese N."/>
            <person name="Submissions S."/>
        </authorList>
    </citation>
    <scope>NUCLEOTIDE SEQUENCE [LARGE SCALE GENOMIC DNA]</scope>
    <source>
        <strain evidence="5">OK042</strain>
    </source>
</reference>
<evidence type="ECO:0000256" key="2">
    <source>
        <dbReference type="ARBA" id="ARBA00022801"/>
    </source>
</evidence>
<dbReference type="Pfam" id="PF00149">
    <property type="entry name" value="Metallophos"/>
    <property type="match status" value="1"/>
</dbReference>
<evidence type="ECO:0000256" key="1">
    <source>
        <dbReference type="ARBA" id="ARBA00022723"/>
    </source>
</evidence>
<organism evidence="4 5">
    <name type="scientific">Brevibacillus centrosporus</name>
    <dbReference type="NCBI Taxonomy" id="54910"/>
    <lineage>
        <taxon>Bacteria</taxon>
        <taxon>Bacillati</taxon>
        <taxon>Bacillota</taxon>
        <taxon>Bacilli</taxon>
        <taxon>Bacillales</taxon>
        <taxon>Paenibacillaceae</taxon>
        <taxon>Brevibacillus</taxon>
    </lineage>
</organism>
<dbReference type="STRING" id="1884381.SAMN05518846_10538"/>
<dbReference type="AlphaFoldDB" id="A0A1I3TSS8"/>
<dbReference type="InterPro" id="IPR004843">
    <property type="entry name" value="Calcineurin-like_PHP"/>
</dbReference>
<keyword evidence="2" id="KW-0378">Hydrolase</keyword>
<proteinExistence type="predicted"/>
<keyword evidence="5" id="KW-1185">Reference proteome</keyword>
<dbReference type="SUPFAM" id="SSF56300">
    <property type="entry name" value="Metallo-dependent phosphatases"/>
    <property type="match status" value="1"/>
</dbReference>
<dbReference type="PANTHER" id="PTHR31302:SF31">
    <property type="entry name" value="PHOSPHODIESTERASE YAEI"/>
    <property type="match status" value="1"/>
</dbReference>
<evidence type="ECO:0000313" key="5">
    <source>
        <dbReference type="Proteomes" id="UP000198915"/>
    </source>
</evidence>
<protein>
    <recommendedName>
        <fullName evidence="3">Calcineurin-like phosphoesterase domain-containing protein</fullName>
    </recommendedName>
</protein>
<dbReference type="GO" id="GO:0016020">
    <property type="term" value="C:membrane"/>
    <property type="evidence" value="ECO:0007669"/>
    <property type="project" value="GOC"/>
</dbReference>
<accession>A0A1I3TSS8</accession>
<dbReference type="GO" id="GO:0009245">
    <property type="term" value="P:lipid A biosynthetic process"/>
    <property type="evidence" value="ECO:0007669"/>
    <property type="project" value="TreeGrafter"/>
</dbReference>
<evidence type="ECO:0000259" key="3">
    <source>
        <dbReference type="Pfam" id="PF00149"/>
    </source>
</evidence>
<gene>
    <name evidence="4" type="ORF">SAMN05518846_10538</name>
</gene>
<dbReference type="InterPro" id="IPR051158">
    <property type="entry name" value="Metallophosphoesterase_sf"/>
</dbReference>
<dbReference type="EMBL" id="FORT01000005">
    <property type="protein sequence ID" value="SFJ72587.1"/>
    <property type="molecule type" value="Genomic_DNA"/>
</dbReference>
<dbReference type="RefSeq" id="WP_092267949.1">
    <property type="nucleotide sequence ID" value="NZ_BJOE01000003.1"/>
</dbReference>
<keyword evidence="1" id="KW-0479">Metal-binding</keyword>
<sequence>MIWLFLAVAIALLFIRAYRNTFDVHTNYVSVPLQPSRRLPDPADWEPLSILHLSDLHMENISVEASRVVEDFSDRQLDLIAITGDLLDRQKNIPKAIHYVKTVMTLQPALGTYVVFGNHDYVLPASKLALLKTELERIGCKVLINQHVTVSHRGNPLHIIGVDNFSTGHCKLGKSFEHVPMTGARLVLTHDPNVVLHMKDYSYDYLLSGHFHGGQIHWPRPFHLAKMGKLPKLNMVVGLHHVDGRPFYISEGLGQTGLNIRLRSRPEITLHTMAGSAYFPHGQNAPFATSMQEASATLALD</sequence>
<dbReference type="Gene3D" id="3.60.21.10">
    <property type="match status" value="1"/>
</dbReference>
<dbReference type="GO" id="GO:0046872">
    <property type="term" value="F:metal ion binding"/>
    <property type="evidence" value="ECO:0007669"/>
    <property type="project" value="UniProtKB-KW"/>
</dbReference>
<feature type="domain" description="Calcineurin-like phosphoesterase" evidence="3">
    <location>
        <begin position="49"/>
        <end position="213"/>
    </location>
</feature>
<name>A0A1I3TSS8_9BACL</name>